<reference evidence="2 3" key="1">
    <citation type="submission" date="2021-06" db="EMBL/GenBank/DDBJ databases">
        <authorList>
            <person name="Palmer J.M."/>
        </authorList>
    </citation>
    <scope>NUCLEOTIDE SEQUENCE [LARGE SCALE GENOMIC DNA]</scope>
    <source>
        <strain evidence="2 3">MEX-2019</strain>
        <tissue evidence="2">Muscle</tissue>
    </source>
</reference>
<comment type="caution">
    <text evidence="2">The sequence shown here is derived from an EMBL/GenBank/DDBJ whole genome shotgun (WGS) entry which is preliminary data.</text>
</comment>
<dbReference type="EMBL" id="JAHHUM010001223">
    <property type="protein sequence ID" value="KAK5613338.1"/>
    <property type="molecule type" value="Genomic_DNA"/>
</dbReference>
<dbReference type="AlphaFoldDB" id="A0AAV9RX02"/>
<protein>
    <submittedName>
        <fullName evidence="2">Uncharacterized protein</fullName>
    </submittedName>
</protein>
<feature type="region of interest" description="Disordered" evidence="1">
    <location>
        <begin position="1"/>
        <end position="26"/>
    </location>
</feature>
<keyword evidence="3" id="KW-1185">Reference proteome</keyword>
<accession>A0AAV9RX02</accession>
<dbReference type="Proteomes" id="UP001311232">
    <property type="component" value="Unassembled WGS sequence"/>
</dbReference>
<proteinExistence type="predicted"/>
<organism evidence="2 3">
    <name type="scientific">Crenichthys baileyi</name>
    <name type="common">White River springfish</name>
    <dbReference type="NCBI Taxonomy" id="28760"/>
    <lineage>
        <taxon>Eukaryota</taxon>
        <taxon>Metazoa</taxon>
        <taxon>Chordata</taxon>
        <taxon>Craniata</taxon>
        <taxon>Vertebrata</taxon>
        <taxon>Euteleostomi</taxon>
        <taxon>Actinopterygii</taxon>
        <taxon>Neopterygii</taxon>
        <taxon>Teleostei</taxon>
        <taxon>Neoteleostei</taxon>
        <taxon>Acanthomorphata</taxon>
        <taxon>Ovalentaria</taxon>
        <taxon>Atherinomorphae</taxon>
        <taxon>Cyprinodontiformes</taxon>
        <taxon>Goodeidae</taxon>
        <taxon>Crenichthys</taxon>
    </lineage>
</organism>
<sequence>TDSARQGKPCRSSHESPFHSDLQPSCSRASSWEHLTLAHLPVHPPTPPTRTQQSYPRNAERELKNLTTPFLTLPTSATVEKTYSSTENLQPLHPGNPDPSSTSSLGSDSFQPVFSK</sequence>
<evidence type="ECO:0000256" key="1">
    <source>
        <dbReference type="SAM" id="MobiDB-lite"/>
    </source>
</evidence>
<feature type="region of interest" description="Disordered" evidence="1">
    <location>
        <begin position="39"/>
        <end position="116"/>
    </location>
</feature>
<feature type="non-terminal residue" evidence="2">
    <location>
        <position position="1"/>
    </location>
</feature>
<evidence type="ECO:0000313" key="2">
    <source>
        <dbReference type="EMBL" id="KAK5613338.1"/>
    </source>
</evidence>
<feature type="compositionally biased region" description="Low complexity" evidence="1">
    <location>
        <begin position="100"/>
        <end position="109"/>
    </location>
</feature>
<name>A0AAV9RX02_9TELE</name>
<gene>
    <name evidence="2" type="ORF">CRENBAI_023512</name>
</gene>
<feature type="compositionally biased region" description="Polar residues" evidence="1">
    <location>
        <begin position="65"/>
        <end position="89"/>
    </location>
</feature>
<evidence type="ECO:0000313" key="3">
    <source>
        <dbReference type="Proteomes" id="UP001311232"/>
    </source>
</evidence>